<protein>
    <submittedName>
        <fullName evidence="9">Putative wall-associated receptor kinase-like 16</fullName>
    </submittedName>
</protein>
<dbReference type="InterPro" id="IPR018097">
    <property type="entry name" value="EGF_Ca-bd_CS"/>
</dbReference>
<dbReference type="InterPro" id="IPR001881">
    <property type="entry name" value="EGF-like_Ca-bd_dom"/>
</dbReference>
<dbReference type="OrthoDB" id="784156at2759"/>
<dbReference type="GO" id="GO:0005509">
    <property type="term" value="F:calcium ion binding"/>
    <property type="evidence" value="ECO:0007669"/>
    <property type="project" value="InterPro"/>
</dbReference>
<dbReference type="InterPro" id="IPR025287">
    <property type="entry name" value="WAK_GUB"/>
</dbReference>
<evidence type="ECO:0000313" key="9">
    <source>
        <dbReference type="EMBL" id="KAF3322249.1"/>
    </source>
</evidence>
<evidence type="ECO:0000256" key="4">
    <source>
        <dbReference type="ARBA" id="ARBA00023157"/>
    </source>
</evidence>
<dbReference type="PANTHER" id="PTHR33491">
    <property type="entry name" value="OSJNBA0016N04.9 PROTEIN"/>
    <property type="match status" value="1"/>
</dbReference>
<feature type="region of interest" description="Disordered" evidence="5">
    <location>
        <begin position="360"/>
        <end position="385"/>
    </location>
</feature>
<dbReference type="GO" id="GO:0016301">
    <property type="term" value="F:kinase activity"/>
    <property type="evidence" value="ECO:0007669"/>
    <property type="project" value="UniProtKB-KW"/>
</dbReference>
<dbReference type="InterPro" id="IPR000742">
    <property type="entry name" value="EGF"/>
</dbReference>
<feature type="domain" description="EGF-like calcium-binding" evidence="7">
    <location>
        <begin position="301"/>
        <end position="342"/>
    </location>
</feature>
<dbReference type="InterPro" id="IPR049883">
    <property type="entry name" value="NOTCH1_EGF-like"/>
</dbReference>
<dbReference type="SUPFAM" id="SSF57196">
    <property type="entry name" value="EGF/Laminin"/>
    <property type="match status" value="1"/>
</dbReference>
<keyword evidence="9" id="KW-0418">Kinase</keyword>
<feature type="chain" id="PRO_5032452352" evidence="6">
    <location>
        <begin position="22"/>
        <end position="385"/>
    </location>
</feature>
<keyword evidence="9" id="KW-0675">Receptor</keyword>
<dbReference type="Pfam" id="PF13947">
    <property type="entry name" value="GUB_WAK_bind"/>
    <property type="match status" value="1"/>
</dbReference>
<comment type="caution">
    <text evidence="9">The sequence shown here is derived from an EMBL/GenBank/DDBJ whole genome shotgun (WGS) entry which is preliminary data.</text>
</comment>
<keyword evidence="4" id="KW-1015">Disulfide bond</keyword>
<dbReference type="GO" id="GO:0016020">
    <property type="term" value="C:membrane"/>
    <property type="evidence" value="ECO:0007669"/>
    <property type="project" value="UniProtKB-SubCell"/>
</dbReference>
<dbReference type="FunFam" id="2.10.25.10:FF:000628">
    <property type="entry name" value="Wall-associated receptor kinase 2"/>
    <property type="match status" value="1"/>
</dbReference>
<feature type="signal peptide" evidence="6">
    <location>
        <begin position="1"/>
        <end position="21"/>
    </location>
</feature>
<dbReference type="Proteomes" id="UP000623129">
    <property type="component" value="Unassembled WGS sequence"/>
</dbReference>
<dbReference type="Gene3D" id="2.10.25.10">
    <property type="entry name" value="Laminin"/>
    <property type="match status" value="2"/>
</dbReference>
<evidence type="ECO:0000259" key="7">
    <source>
        <dbReference type="SMART" id="SM00179"/>
    </source>
</evidence>
<evidence type="ECO:0000259" key="8">
    <source>
        <dbReference type="SMART" id="SM00181"/>
    </source>
</evidence>
<evidence type="ECO:0000256" key="5">
    <source>
        <dbReference type="SAM" id="MobiDB-lite"/>
    </source>
</evidence>
<accession>A0A833QNV9</accession>
<dbReference type="AlphaFoldDB" id="A0A833QNV9"/>
<name>A0A833QNV9_9POAL</name>
<comment type="subcellular location">
    <subcellularLocation>
        <location evidence="1">Membrane</location>
        <topology evidence="1">Single-pass membrane protein</topology>
    </subcellularLocation>
</comment>
<gene>
    <name evidence="9" type="ORF">FCM35_KLT13390</name>
</gene>
<proteinExistence type="predicted"/>
<keyword evidence="9" id="KW-0808">Transferase</keyword>
<dbReference type="Pfam" id="PF07645">
    <property type="entry name" value="EGF_CA"/>
    <property type="match status" value="1"/>
</dbReference>
<feature type="domain" description="EGF-like" evidence="8">
    <location>
        <begin position="251"/>
        <end position="300"/>
    </location>
</feature>
<evidence type="ECO:0000313" key="10">
    <source>
        <dbReference type="Proteomes" id="UP000623129"/>
    </source>
</evidence>
<evidence type="ECO:0000256" key="6">
    <source>
        <dbReference type="SAM" id="SignalP"/>
    </source>
</evidence>
<dbReference type="CDD" id="cd00054">
    <property type="entry name" value="EGF_CA"/>
    <property type="match status" value="1"/>
</dbReference>
<evidence type="ECO:0000256" key="3">
    <source>
        <dbReference type="ARBA" id="ARBA00022729"/>
    </source>
</evidence>
<dbReference type="SMART" id="SM00181">
    <property type="entry name" value="EGF"/>
    <property type="match status" value="2"/>
</dbReference>
<dbReference type="InterPro" id="IPR000152">
    <property type="entry name" value="EGF-type_Asp/Asn_hydroxyl_site"/>
</dbReference>
<feature type="compositionally biased region" description="Basic and acidic residues" evidence="5">
    <location>
        <begin position="362"/>
        <end position="385"/>
    </location>
</feature>
<keyword evidence="3 6" id="KW-0732">Signal</keyword>
<keyword evidence="10" id="KW-1185">Reference proteome</keyword>
<keyword evidence="2" id="KW-0245">EGF-like domain</keyword>
<evidence type="ECO:0000256" key="1">
    <source>
        <dbReference type="ARBA" id="ARBA00004167"/>
    </source>
</evidence>
<reference evidence="9" key="1">
    <citation type="submission" date="2020-01" db="EMBL/GenBank/DDBJ databases">
        <title>Genome sequence of Kobresia littledalei, the first chromosome-level genome in the family Cyperaceae.</title>
        <authorList>
            <person name="Qu G."/>
        </authorList>
    </citation>
    <scope>NUCLEOTIDE SEQUENCE</scope>
    <source>
        <strain evidence="9">C.B.Clarke</strain>
        <tissue evidence="9">Leaf</tissue>
    </source>
</reference>
<dbReference type="PROSITE" id="PS01187">
    <property type="entry name" value="EGF_CA"/>
    <property type="match status" value="1"/>
</dbReference>
<dbReference type="SMART" id="SM00179">
    <property type="entry name" value="EGF_CA"/>
    <property type="match status" value="1"/>
</dbReference>
<organism evidence="9 10">
    <name type="scientific">Carex littledalei</name>
    <dbReference type="NCBI Taxonomy" id="544730"/>
    <lineage>
        <taxon>Eukaryota</taxon>
        <taxon>Viridiplantae</taxon>
        <taxon>Streptophyta</taxon>
        <taxon>Embryophyta</taxon>
        <taxon>Tracheophyta</taxon>
        <taxon>Spermatophyta</taxon>
        <taxon>Magnoliopsida</taxon>
        <taxon>Liliopsida</taxon>
        <taxon>Poales</taxon>
        <taxon>Cyperaceae</taxon>
        <taxon>Cyperoideae</taxon>
        <taxon>Cariceae</taxon>
        <taxon>Carex</taxon>
        <taxon>Carex subgen. Euthyceras</taxon>
    </lineage>
</organism>
<evidence type="ECO:0000256" key="2">
    <source>
        <dbReference type="ARBA" id="ARBA00022536"/>
    </source>
</evidence>
<feature type="domain" description="EGF-like" evidence="8">
    <location>
        <begin position="304"/>
        <end position="342"/>
    </location>
</feature>
<sequence>MAWLLLFHLLLTLLLVPNSLAQAPQPLAQAPQPLGCQTICGDLNITYPFGIGQGCALSKEFELNCTRNKNGTYNTFFFNVEVVNISLFPSQARIKTPISWQCYNSTAKNVSQSTWQLSLTTTPFRFSNTKNKFTAIGADTLAYFDLHNGTIWYVTGCVSVCSSLQGLFNGSCTGIGCCQIAIPLGMNYYKVRFDPNYNNSFVSSFGQCSYAVLIEADSFNFSTAYITTTNFFDDNNGKVPVVVDWAIGNETCMVAQHNNSTSYACVSSNSRCVDSTNGPGYFCSCEEGYKGNPYLYGGCTDIDECQQNKSSCTGICTNTQGSFICSCPRGTHAVDNSSRDCNNDTRVPLWVKLVIEASGDGDGERDWKADGESEEKEARDKAPSI</sequence>
<dbReference type="EMBL" id="SWLB01000025">
    <property type="protein sequence ID" value="KAF3322249.1"/>
    <property type="molecule type" value="Genomic_DNA"/>
</dbReference>
<dbReference type="GO" id="GO:0030247">
    <property type="term" value="F:polysaccharide binding"/>
    <property type="evidence" value="ECO:0007669"/>
    <property type="project" value="InterPro"/>
</dbReference>
<dbReference type="PROSITE" id="PS00010">
    <property type="entry name" value="ASX_HYDROXYL"/>
    <property type="match status" value="1"/>
</dbReference>